<evidence type="ECO:0000313" key="1">
    <source>
        <dbReference type="EMBL" id="SDM19178.1"/>
    </source>
</evidence>
<dbReference type="RefSeq" id="WP_091567771.1">
    <property type="nucleotide sequence ID" value="NZ_FNHP01000003.1"/>
</dbReference>
<accession>A0A1G9R7G3</accession>
<gene>
    <name evidence="1" type="ORF">SAMN05428957_10382</name>
</gene>
<evidence type="ECO:0000313" key="2">
    <source>
        <dbReference type="Proteomes" id="UP000198552"/>
    </source>
</evidence>
<dbReference type="AlphaFoldDB" id="A0A1G9R7G3"/>
<name>A0A1G9R7G3_9BURK</name>
<proteinExistence type="predicted"/>
<dbReference type="STRING" id="1527607.SAMN05428957_10382"/>
<sequence length="166" mass="18723">MTTEPPGLPDGPFTGRDAFRQCVRAALATAAGQGWGELLLADASFADWPLGEREVVQSLHDWARTGRRFTLLAVDFDDLVRRQPRFVQWRRQWDHLITCRRATTRDPLALPSALWSPAWVLQRHDPVRSSGVCDAQPVRRLALREALDEWLQSRSSPAFPATVLGL</sequence>
<keyword evidence="2" id="KW-1185">Reference proteome</keyword>
<dbReference type="EMBL" id="FNHP01000003">
    <property type="protein sequence ID" value="SDM19178.1"/>
    <property type="molecule type" value="Genomic_DNA"/>
</dbReference>
<organism evidence="1 2">
    <name type="scientific">Oryzisolibacter propanilivorax</name>
    <dbReference type="NCBI Taxonomy" id="1527607"/>
    <lineage>
        <taxon>Bacteria</taxon>
        <taxon>Pseudomonadati</taxon>
        <taxon>Pseudomonadota</taxon>
        <taxon>Betaproteobacteria</taxon>
        <taxon>Burkholderiales</taxon>
        <taxon>Comamonadaceae</taxon>
        <taxon>Oryzisolibacter</taxon>
    </lineage>
</organism>
<reference evidence="2" key="1">
    <citation type="submission" date="2016-10" db="EMBL/GenBank/DDBJ databases">
        <authorList>
            <person name="Varghese N."/>
            <person name="Submissions S."/>
        </authorList>
    </citation>
    <scope>NUCLEOTIDE SEQUENCE [LARGE SCALE GENOMIC DNA]</scope>
    <source>
        <strain evidence="2">EPL6</strain>
    </source>
</reference>
<dbReference type="OrthoDB" id="8898236at2"/>
<protein>
    <submittedName>
        <fullName evidence="1">Uncharacterized protein</fullName>
    </submittedName>
</protein>
<dbReference type="Proteomes" id="UP000198552">
    <property type="component" value="Unassembled WGS sequence"/>
</dbReference>